<dbReference type="Gene3D" id="3.30.565.10">
    <property type="entry name" value="Histidine kinase-like ATPase, C-terminal domain"/>
    <property type="match status" value="1"/>
</dbReference>
<feature type="domain" description="Response regulatory" evidence="4">
    <location>
        <begin position="3"/>
        <end position="125"/>
    </location>
</feature>
<evidence type="ECO:0000256" key="3">
    <source>
        <dbReference type="PROSITE-ProRule" id="PRU00169"/>
    </source>
</evidence>
<keyword evidence="1 3" id="KW-0597">Phosphoprotein</keyword>
<evidence type="ECO:0000259" key="4">
    <source>
        <dbReference type="PROSITE" id="PS50110"/>
    </source>
</evidence>
<dbReference type="SUPFAM" id="SSF55874">
    <property type="entry name" value="ATPase domain of HSP90 chaperone/DNA topoisomerase II/histidine kinase"/>
    <property type="match status" value="1"/>
</dbReference>
<dbReference type="InterPro" id="IPR011006">
    <property type="entry name" value="CheY-like_superfamily"/>
</dbReference>
<dbReference type="InterPro" id="IPR003594">
    <property type="entry name" value="HATPase_dom"/>
</dbReference>
<dbReference type="KEGG" id="chya:V22_23420"/>
<dbReference type="Pfam" id="PF00072">
    <property type="entry name" value="Response_reg"/>
    <property type="match status" value="1"/>
</dbReference>
<dbReference type="Pfam" id="PF13581">
    <property type="entry name" value="HATPase_c_2"/>
    <property type="match status" value="1"/>
</dbReference>
<feature type="modified residue" description="4-aspartylphosphate" evidence="3">
    <location>
        <position position="60"/>
    </location>
</feature>
<dbReference type="Proteomes" id="UP000319976">
    <property type="component" value="Chromosome"/>
</dbReference>
<dbReference type="PROSITE" id="PS50110">
    <property type="entry name" value="RESPONSE_REGULATORY"/>
    <property type="match status" value="1"/>
</dbReference>
<accession>A0A517T9Q3</accession>
<dbReference type="PANTHER" id="PTHR44591:SF14">
    <property type="entry name" value="PROTEIN PILG"/>
    <property type="match status" value="1"/>
</dbReference>
<dbReference type="EMBL" id="CP036316">
    <property type="protein sequence ID" value="QDT65096.1"/>
    <property type="molecule type" value="Genomic_DNA"/>
</dbReference>
<sequence>MPTILVVDDSAADRRLAGGLLSRDGWEVEYANDGKEALDYLSERALDFSSDRMVDAILTDLQMPHVDGLQLVDEVSTRYPLIPVVLMTSQGSEEVAVRALQAGAASYVPKRSLAQRLRSTAKQVLSAAAEDRDYSRLNERLVRQEMSYHLECDLGLAAAAVRAVRSVFNRSTFIEDKTKLRLSVAFEEALLNALYHGNLEVDSHLKERDHQAFYDLARQRCDELPYRDRKIHVDISLSEDEARVVIQDEGPGFDPSLLPDPSEPENLARASGRGLLLIQTFMDEAFHNASGNCITMVKRLQSHAVPVA</sequence>
<gene>
    <name evidence="5" type="ORF">V22_23420</name>
</gene>
<dbReference type="AlphaFoldDB" id="A0A517T9Q3"/>
<dbReference type="InterPro" id="IPR001789">
    <property type="entry name" value="Sig_transdc_resp-reg_receiver"/>
</dbReference>
<dbReference type="InterPro" id="IPR050595">
    <property type="entry name" value="Bact_response_regulator"/>
</dbReference>
<dbReference type="GO" id="GO:0000160">
    <property type="term" value="P:phosphorelay signal transduction system"/>
    <property type="evidence" value="ECO:0007669"/>
    <property type="project" value="UniProtKB-KW"/>
</dbReference>
<organism evidence="5 6">
    <name type="scientific">Calycomorphotria hydatis</name>
    <dbReference type="NCBI Taxonomy" id="2528027"/>
    <lineage>
        <taxon>Bacteria</taxon>
        <taxon>Pseudomonadati</taxon>
        <taxon>Planctomycetota</taxon>
        <taxon>Planctomycetia</taxon>
        <taxon>Planctomycetales</taxon>
        <taxon>Planctomycetaceae</taxon>
        <taxon>Calycomorphotria</taxon>
    </lineage>
</organism>
<evidence type="ECO:0000256" key="2">
    <source>
        <dbReference type="ARBA" id="ARBA00023012"/>
    </source>
</evidence>
<dbReference type="InterPro" id="IPR036890">
    <property type="entry name" value="HATPase_C_sf"/>
</dbReference>
<dbReference type="CDD" id="cd16936">
    <property type="entry name" value="HATPase_RsbW-like"/>
    <property type="match status" value="1"/>
</dbReference>
<evidence type="ECO:0000256" key="1">
    <source>
        <dbReference type="ARBA" id="ARBA00022553"/>
    </source>
</evidence>
<dbReference type="SUPFAM" id="SSF52172">
    <property type="entry name" value="CheY-like"/>
    <property type="match status" value="1"/>
</dbReference>
<dbReference type="SMART" id="SM00448">
    <property type="entry name" value="REC"/>
    <property type="match status" value="1"/>
</dbReference>
<dbReference type="Gene3D" id="3.40.50.2300">
    <property type="match status" value="1"/>
</dbReference>
<dbReference type="CDD" id="cd00156">
    <property type="entry name" value="REC"/>
    <property type="match status" value="1"/>
</dbReference>
<keyword evidence="2" id="KW-0902">Two-component regulatory system</keyword>
<name>A0A517T9Q3_9PLAN</name>
<evidence type="ECO:0000313" key="6">
    <source>
        <dbReference type="Proteomes" id="UP000319976"/>
    </source>
</evidence>
<reference evidence="5 6" key="1">
    <citation type="submission" date="2019-02" db="EMBL/GenBank/DDBJ databases">
        <title>Deep-cultivation of Planctomycetes and their phenomic and genomic characterization uncovers novel biology.</title>
        <authorList>
            <person name="Wiegand S."/>
            <person name="Jogler M."/>
            <person name="Boedeker C."/>
            <person name="Pinto D."/>
            <person name="Vollmers J."/>
            <person name="Rivas-Marin E."/>
            <person name="Kohn T."/>
            <person name="Peeters S.H."/>
            <person name="Heuer A."/>
            <person name="Rast P."/>
            <person name="Oberbeckmann S."/>
            <person name="Bunk B."/>
            <person name="Jeske O."/>
            <person name="Meyerdierks A."/>
            <person name="Storesund J.E."/>
            <person name="Kallscheuer N."/>
            <person name="Luecker S."/>
            <person name="Lage O.M."/>
            <person name="Pohl T."/>
            <person name="Merkel B.J."/>
            <person name="Hornburger P."/>
            <person name="Mueller R.-W."/>
            <person name="Bruemmer F."/>
            <person name="Labrenz M."/>
            <person name="Spormann A.M."/>
            <person name="Op den Camp H."/>
            <person name="Overmann J."/>
            <person name="Amann R."/>
            <person name="Jetten M.S.M."/>
            <person name="Mascher T."/>
            <person name="Medema M.H."/>
            <person name="Devos D.P."/>
            <person name="Kaster A.-K."/>
            <person name="Ovreas L."/>
            <person name="Rohde M."/>
            <person name="Galperin M.Y."/>
            <person name="Jogler C."/>
        </authorList>
    </citation>
    <scope>NUCLEOTIDE SEQUENCE [LARGE SCALE GENOMIC DNA]</scope>
    <source>
        <strain evidence="5 6">V22</strain>
    </source>
</reference>
<keyword evidence="6" id="KW-1185">Reference proteome</keyword>
<protein>
    <recommendedName>
        <fullName evidence="4">Response regulatory domain-containing protein</fullName>
    </recommendedName>
</protein>
<dbReference type="OrthoDB" id="9770645at2"/>
<dbReference type="PANTHER" id="PTHR44591">
    <property type="entry name" value="STRESS RESPONSE REGULATOR PROTEIN 1"/>
    <property type="match status" value="1"/>
</dbReference>
<dbReference type="RefSeq" id="WP_145262817.1">
    <property type="nucleotide sequence ID" value="NZ_CP036316.1"/>
</dbReference>
<evidence type="ECO:0000313" key="5">
    <source>
        <dbReference type="EMBL" id="QDT65096.1"/>
    </source>
</evidence>
<proteinExistence type="predicted"/>